<proteinExistence type="predicted"/>
<feature type="compositionally biased region" description="Basic and acidic residues" evidence="1">
    <location>
        <begin position="1"/>
        <end position="17"/>
    </location>
</feature>
<dbReference type="Proteomes" id="UP001159363">
    <property type="component" value="Chromosome 7"/>
</dbReference>
<comment type="caution">
    <text evidence="2">The sequence shown here is derived from an EMBL/GenBank/DDBJ whole genome shotgun (WGS) entry which is preliminary data.</text>
</comment>
<accession>A0ABQ9GXM6</accession>
<reference evidence="2 3" key="1">
    <citation type="submission" date="2023-02" db="EMBL/GenBank/DDBJ databases">
        <title>LHISI_Scaffold_Assembly.</title>
        <authorList>
            <person name="Stuart O.P."/>
            <person name="Cleave R."/>
            <person name="Magrath M.J.L."/>
            <person name="Mikheyev A.S."/>
        </authorList>
    </citation>
    <scope>NUCLEOTIDE SEQUENCE [LARGE SCALE GENOMIC DNA]</scope>
    <source>
        <strain evidence="2">Daus_M_001</strain>
        <tissue evidence="2">Leg muscle</tissue>
    </source>
</reference>
<gene>
    <name evidence="2" type="ORF">PR048_021196</name>
</gene>
<dbReference type="EMBL" id="JARBHB010000008">
    <property type="protein sequence ID" value="KAJ8876749.1"/>
    <property type="molecule type" value="Genomic_DNA"/>
</dbReference>
<evidence type="ECO:0000313" key="2">
    <source>
        <dbReference type="EMBL" id="KAJ8876749.1"/>
    </source>
</evidence>
<name>A0ABQ9GXM6_9NEOP</name>
<organism evidence="2 3">
    <name type="scientific">Dryococelus australis</name>
    <dbReference type="NCBI Taxonomy" id="614101"/>
    <lineage>
        <taxon>Eukaryota</taxon>
        <taxon>Metazoa</taxon>
        <taxon>Ecdysozoa</taxon>
        <taxon>Arthropoda</taxon>
        <taxon>Hexapoda</taxon>
        <taxon>Insecta</taxon>
        <taxon>Pterygota</taxon>
        <taxon>Neoptera</taxon>
        <taxon>Polyneoptera</taxon>
        <taxon>Phasmatodea</taxon>
        <taxon>Verophasmatodea</taxon>
        <taxon>Anareolatae</taxon>
        <taxon>Phasmatidae</taxon>
        <taxon>Eurycanthinae</taxon>
        <taxon>Dryococelus</taxon>
    </lineage>
</organism>
<sequence length="141" mass="15291">MEQHRNESVGEKWEIPKKTRRPAASSGTISTCENLGENPPGIELGSPRLEAGSLTTGLVSSAQKVVAQWSDYLPPTLAKRVRFLAGSHPVSSRVGIVLDDIAGRRFSRVVAFRRCSMTHLASPSSALKTSMLMALPTSCQW</sequence>
<evidence type="ECO:0000313" key="3">
    <source>
        <dbReference type="Proteomes" id="UP001159363"/>
    </source>
</evidence>
<feature type="region of interest" description="Disordered" evidence="1">
    <location>
        <begin position="1"/>
        <end position="46"/>
    </location>
</feature>
<keyword evidence="3" id="KW-1185">Reference proteome</keyword>
<evidence type="ECO:0000256" key="1">
    <source>
        <dbReference type="SAM" id="MobiDB-lite"/>
    </source>
</evidence>
<protein>
    <submittedName>
        <fullName evidence="2">Uncharacterized protein</fullName>
    </submittedName>
</protein>